<gene>
    <name evidence="2" type="ORF">F2Q68_00011676</name>
</gene>
<protein>
    <submittedName>
        <fullName evidence="2">Uncharacterized protein</fullName>
    </submittedName>
</protein>
<comment type="caution">
    <text evidence="2">The sequence shown here is derived from an EMBL/GenBank/DDBJ whole genome shotgun (WGS) entry which is preliminary data.</text>
</comment>
<proteinExistence type="predicted"/>
<dbReference type="Proteomes" id="UP000712281">
    <property type="component" value="Unassembled WGS sequence"/>
</dbReference>
<dbReference type="EMBL" id="QGKW02000717">
    <property type="protein sequence ID" value="KAF2600697.1"/>
    <property type="molecule type" value="Genomic_DNA"/>
</dbReference>
<feature type="region of interest" description="Disordered" evidence="1">
    <location>
        <begin position="41"/>
        <end position="72"/>
    </location>
</feature>
<reference evidence="2" key="1">
    <citation type="submission" date="2019-12" db="EMBL/GenBank/DDBJ databases">
        <title>Genome sequencing and annotation of Brassica cretica.</title>
        <authorList>
            <person name="Studholme D.J."/>
            <person name="Sarris P.F."/>
        </authorList>
    </citation>
    <scope>NUCLEOTIDE SEQUENCE</scope>
    <source>
        <strain evidence="2">PFS-001/15</strain>
        <tissue evidence="2">Leaf</tissue>
    </source>
</reference>
<evidence type="ECO:0000313" key="3">
    <source>
        <dbReference type="Proteomes" id="UP000712281"/>
    </source>
</evidence>
<dbReference type="AlphaFoldDB" id="A0A8S9L488"/>
<accession>A0A8S9L488</accession>
<evidence type="ECO:0000256" key="1">
    <source>
        <dbReference type="SAM" id="MobiDB-lite"/>
    </source>
</evidence>
<organism evidence="2 3">
    <name type="scientific">Brassica cretica</name>
    <name type="common">Mustard</name>
    <dbReference type="NCBI Taxonomy" id="69181"/>
    <lineage>
        <taxon>Eukaryota</taxon>
        <taxon>Viridiplantae</taxon>
        <taxon>Streptophyta</taxon>
        <taxon>Embryophyta</taxon>
        <taxon>Tracheophyta</taxon>
        <taxon>Spermatophyta</taxon>
        <taxon>Magnoliopsida</taxon>
        <taxon>eudicotyledons</taxon>
        <taxon>Gunneridae</taxon>
        <taxon>Pentapetalae</taxon>
        <taxon>rosids</taxon>
        <taxon>malvids</taxon>
        <taxon>Brassicales</taxon>
        <taxon>Brassicaceae</taxon>
        <taxon>Brassiceae</taxon>
        <taxon>Brassica</taxon>
    </lineage>
</organism>
<name>A0A8S9L488_BRACR</name>
<sequence>MEMVELKSKSINPKTLAGLNPNLLGEHPYRSRTFPIQASTCSRPALRRSQPARVPEGQLASNDPARDNISSRSDQLNVQLAFPIPARIASNPFVFSSWFFSPRWSIQPYLSLNPNLLGEHPYRSRTFTIQASTCSRPGLRRSQPARVPEGQLASNDPARDNISSRSDQLNVQLAFPIPARTASNPFVFSSRFFSPWWSIQPYLRLR</sequence>
<evidence type="ECO:0000313" key="2">
    <source>
        <dbReference type="EMBL" id="KAF2600697.1"/>
    </source>
</evidence>
<feature type="region of interest" description="Disordered" evidence="1">
    <location>
        <begin position="137"/>
        <end position="163"/>
    </location>
</feature>